<dbReference type="CDD" id="cd00371">
    <property type="entry name" value="HMA"/>
    <property type="match status" value="1"/>
</dbReference>
<dbReference type="NCBIfam" id="TIGR01525">
    <property type="entry name" value="ATPase-IB_hvy"/>
    <property type="match status" value="1"/>
</dbReference>
<proteinExistence type="inferred from homology"/>
<feature type="region of interest" description="Disordered" evidence="11">
    <location>
        <begin position="1"/>
        <end position="50"/>
    </location>
</feature>
<dbReference type="InterPro" id="IPR023299">
    <property type="entry name" value="ATPase_P-typ_cyto_dom_N"/>
</dbReference>
<feature type="region of interest" description="Disordered" evidence="11">
    <location>
        <begin position="72"/>
        <end position="99"/>
    </location>
</feature>
<dbReference type="SFLD" id="SFLDS00003">
    <property type="entry name" value="Haloacid_Dehalogenase"/>
    <property type="match status" value="1"/>
</dbReference>
<keyword evidence="9 10" id="KW-0472">Membrane</keyword>
<comment type="similarity">
    <text evidence="2 10">Belongs to the cation transport ATPase (P-type) (TC 3.A.3) family. Type IB subfamily.</text>
</comment>
<feature type="compositionally biased region" description="Low complexity" evidence="11">
    <location>
        <begin position="72"/>
        <end position="88"/>
    </location>
</feature>
<keyword evidence="7" id="KW-1278">Translocase</keyword>
<feature type="compositionally biased region" description="Polar residues" evidence="11">
    <location>
        <begin position="1"/>
        <end position="19"/>
    </location>
</feature>
<dbReference type="PROSITE" id="PS01047">
    <property type="entry name" value="HMA_1"/>
    <property type="match status" value="1"/>
</dbReference>
<reference evidence="13" key="4">
    <citation type="submission" date="2019-03" db="UniProtKB">
        <authorList>
            <consortium name="EnsemblPlants"/>
        </authorList>
    </citation>
    <scope>IDENTIFICATION</scope>
</reference>
<feature type="transmembrane region" description="Helical" evidence="10">
    <location>
        <begin position="970"/>
        <end position="989"/>
    </location>
</feature>
<dbReference type="InterPro" id="IPR008250">
    <property type="entry name" value="ATPase_P-typ_transduc_dom_A_sf"/>
</dbReference>
<feature type="transmembrane region" description="Helical" evidence="10">
    <location>
        <begin position="1001"/>
        <end position="1021"/>
    </location>
</feature>
<comment type="subcellular location">
    <subcellularLocation>
        <location evidence="1">Membrane</location>
        <topology evidence="1">Multi-pass membrane protein</topology>
    </subcellularLocation>
</comment>
<feature type="region of interest" description="Disordered" evidence="11">
    <location>
        <begin position="179"/>
        <end position="217"/>
    </location>
</feature>
<organism evidence="13 14">
    <name type="scientific">Aegilops tauschii subsp. strangulata</name>
    <name type="common">Goatgrass</name>
    <dbReference type="NCBI Taxonomy" id="200361"/>
    <lineage>
        <taxon>Eukaryota</taxon>
        <taxon>Viridiplantae</taxon>
        <taxon>Streptophyta</taxon>
        <taxon>Embryophyta</taxon>
        <taxon>Tracheophyta</taxon>
        <taxon>Spermatophyta</taxon>
        <taxon>Magnoliopsida</taxon>
        <taxon>Liliopsida</taxon>
        <taxon>Poales</taxon>
        <taxon>Poaceae</taxon>
        <taxon>BOP clade</taxon>
        <taxon>Pooideae</taxon>
        <taxon>Triticodae</taxon>
        <taxon>Triticeae</taxon>
        <taxon>Triticinae</taxon>
        <taxon>Aegilops</taxon>
    </lineage>
</organism>
<dbReference type="Pfam" id="PF00403">
    <property type="entry name" value="HMA"/>
    <property type="match status" value="1"/>
</dbReference>
<dbReference type="SUPFAM" id="SSF56784">
    <property type="entry name" value="HAD-like"/>
    <property type="match status" value="1"/>
</dbReference>
<evidence type="ECO:0000256" key="6">
    <source>
        <dbReference type="ARBA" id="ARBA00022840"/>
    </source>
</evidence>
<evidence type="ECO:0000256" key="11">
    <source>
        <dbReference type="SAM" id="MobiDB-lite"/>
    </source>
</evidence>
<keyword evidence="5 10" id="KW-0547">Nucleotide-binding</keyword>
<dbReference type="InterPro" id="IPR036163">
    <property type="entry name" value="HMA_dom_sf"/>
</dbReference>
<feature type="transmembrane region" description="Helical" evidence="10">
    <location>
        <begin position="643"/>
        <end position="666"/>
    </location>
</feature>
<evidence type="ECO:0000259" key="12">
    <source>
        <dbReference type="PROSITE" id="PS50846"/>
    </source>
</evidence>
<sequence>YNSAFVTTTNGYTTSSEYSGKQHPPAAGVLRSSSGKQHPPRFPRRKKPSRTPWIAVQKIKIHPGWQITDLLSSEQSTSPSLSTSPRPLFRNSISHPPPTRRRLGPFLHGHHRLLLLPSPPPRLKTLGEAAGHPRLSSGRDLRTAAMATAPASPLLHVRAQIPSANPLLFARRLRLPRSRRSAAASQQRLRLIPRELSAGSPRAAADPSASTAVDVPPAAEEGASATVLLDVSGMMCGGCAARVRSILAADARVENAAVNLLAESAAVRLRSPAPGAGEELAERLTVCGFPSAARRGGAAAGAAESALKWREMAARKSELLTRSRGRVAFAWTLVALCCGSHASHLLHSLGIHIGHGTFLDVLHNSYVKCGIAVVALFGPGRDILFDGLRAFKQGSPNMNSLVGFGSAAAFAISAVSLLNPELAWNSTFFDEPVMLLGFVLLGRSLEESARLKASSDMNELISLLSPQSRLVVTSSSEDLPSDGILNSDAITVEVPVDDVRVGDSVLVLPGETIPVDGNVTGGSSFVDESMLTGESLPVAKEKGCPVFSGTVNWDGPLRIKATTTGPSSTIAKIIRMVEDAQAHEAPVQRLADAIAGPFVYTVMTLSAATFSFWYLLGTHLFPEVLLNDISGPDGDSLLLSLKLAVDVLVVSCPCALGLATPTAILIGTSMGAKRGLLIRGGDVLERLAGIDAIVLDKTGTLTKGKPVVTSIASLAYDGMEILRLAAAVEKTALHPIANAITKEAELCKLDIPTTSGQLTQPGFGCLAEVDGRLVAVGNLDWVHNRFETKASPTELSDLGKRLEFVPSSEASSSNQSKSIAYIGREGEGIIGAIAISDVLRDDAKSTVDRLKQEGIATYILSGDRKEAVEGIGETVGIRSENRRSSLTPQEKAGIISTLQGEGHRVAMVGDGINDAPSLAAADVGIAMRTHSKENAASDAASVVLLGNRLSQVVDALSLSKATMAKVHQNLAWAVAYNIVAIPIAAGALLPQFDFAMTPSLSGGLMALSSIFVVSNSLLLQLHGSFQKAEKTRTG</sequence>
<dbReference type="SUPFAM" id="SSF55008">
    <property type="entry name" value="HMA, heavy metal-associated domain"/>
    <property type="match status" value="1"/>
</dbReference>
<evidence type="ECO:0000256" key="1">
    <source>
        <dbReference type="ARBA" id="ARBA00004141"/>
    </source>
</evidence>
<dbReference type="PRINTS" id="PR00119">
    <property type="entry name" value="CATATPASE"/>
</dbReference>
<accession>A0A453IWS1</accession>
<evidence type="ECO:0000256" key="2">
    <source>
        <dbReference type="ARBA" id="ARBA00006024"/>
    </source>
</evidence>
<reference evidence="13" key="3">
    <citation type="journal article" date="2017" name="Nature">
        <title>Genome sequence of the progenitor of the wheat D genome Aegilops tauschii.</title>
        <authorList>
            <person name="Luo M.C."/>
            <person name="Gu Y.Q."/>
            <person name="Puiu D."/>
            <person name="Wang H."/>
            <person name="Twardziok S.O."/>
            <person name="Deal K.R."/>
            <person name="Huo N."/>
            <person name="Zhu T."/>
            <person name="Wang L."/>
            <person name="Wang Y."/>
            <person name="McGuire P.E."/>
            <person name="Liu S."/>
            <person name="Long H."/>
            <person name="Ramasamy R.K."/>
            <person name="Rodriguez J.C."/>
            <person name="Van S.L."/>
            <person name="Yuan L."/>
            <person name="Wang Z."/>
            <person name="Xia Z."/>
            <person name="Xiao L."/>
            <person name="Anderson O.D."/>
            <person name="Ouyang S."/>
            <person name="Liang Y."/>
            <person name="Zimin A.V."/>
            <person name="Pertea G."/>
            <person name="Qi P."/>
            <person name="Bennetzen J.L."/>
            <person name="Dai X."/>
            <person name="Dawson M.W."/>
            <person name="Muller H.G."/>
            <person name="Kugler K."/>
            <person name="Rivarola-Duarte L."/>
            <person name="Spannagl M."/>
            <person name="Mayer K.F.X."/>
            <person name="Lu F.H."/>
            <person name="Bevan M.W."/>
            <person name="Leroy P."/>
            <person name="Li P."/>
            <person name="You F.M."/>
            <person name="Sun Q."/>
            <person name="Liu Z."/>
            <person name="Lyons E."/>
            <person name="Wicker T."/>
            <person name="Salzberg S.L."/>
            <person name="Devos K.M."/>
            <person name="Dvorak J."/>
        </authorList>
    </citation>
    <scope>NUCLEOTIDE SEQUENCE [LARGE SCALE GENOMIC DNA]</scope>
    <source>
        <strain evidence="13">cv. AL8/78</strain>
    </source>
</reference>
<dbReference type="Pfam" id="PF00702">
    <property type="entry name" value="Hydrolase"/>
    <property type="match status" value="1"/>
</dbReference>
<dbReference type="SUPFAM" id="SSF81653">
    <property type="entry name" value="Calcium ATPase, transduction domain A"/>
    <property type="match status" value="1"/>
</dbReference>
<dbReference type="InterPro" id="IPR017969">
    <property type="entry name" value="Heavy-metal-associated_CS"/>
</dbReference>
<reference evidence="14" key="1">
    <citation type="journal article" date="2014" name="Science">
        <title>Ancient hybridizations among the ancestral genomes of bread wheat.</title>
        <authorList>
            <consortium name="International Wheat Genome Sequencing Consortium,"/>
            <person name="Marcussen T."/>
            <person name="Sandve S.R."/>
            <person name="Heier L."/>
            <person name="Spannagl M."/>
            <person name="Pfeifer M."/>
            <person name="Jakobsen K.S."/>
            <person name="Wulff B.B."/>
            <person name="Steuernagel B."/>
            <person name="Mayer K.F."/>
            <person name="Olsen O.A."/>
        </authorList>
    </citation>
    <scope>NUCLEOTIDE SEQUENCE [LARGE SCALE GENOMIC DNA]</scope>
    <source>
        <strain evidence="14">cv. AL8/78</strain>
    </source>
</reference>
<dbReference type="GO" id="GO:0043682">
    <property type="term" value="F:P-type divalent copper transporter activity"/>
    <property type="evidence" value="ECO:0007669"/>
    <property type="project" value="TreeGrafter"/>
</dbReference>
<evidence type="ECO:0000256" key="7">
    <source>
        <dbReference type="ARBA" id="ARBA00022967"/>
    </source>
</evidence>
<dbReference type="Gene3D" id="3.30.70.100">
    <property type="match status" value="1"/>
</dbReference>
<dbReference type="PROSITE" id="PS50846">
    <property type="entry name" value="HMA_2"/>
    <property type="match status" value="1"/>
</dbReference>
<dbReference type="InterPro" id="IPR059000">
    <property type="entry name" value="ATPase_P-type_domA"/>
</dbReference>
<dbReference type="InterPro" id="IPR023214">
    <property type="entry name" value="HAD_sf"/>
</dbReference>
<protein>
    <recommendedName>
        <fullName evidence="12">HMA domain-containing protein</fullName>
    </recommendedName>
</protein>
<dbReference type="SUPFAM" id="SSF81665">
    <property type="entry name" value="Calcium ATPase, transmembrane domain M"/>
    <property type="match status" value="1"/>
</dbReference>
<keyword evidence="3 10" id="KW-0812">Transmembrane</keyword>
<dbReference type="InterPro" id="IPR036412">
    <property type="entry name" value="HAD-like_sf"/>
</dbReference>
<dbReference type="GO" id="GO:0005524">
    <property type="term" value="F:ATP binding"/>
    <property type="evidence" value="ECO:0007669"/>
    <property type="project" value="UniProtKB-UniRule"/>
</dbReference>
<evidence type="ECO:0000256" key="10">
    <source>
        <dbReference type="RuleBase" id="RU362081"/>
    </source>
</evidence>
<dbReference type="SFLD" id="SFLDF00027">
    <property type="entry name" value="p-type_atpase"/>
    <property type="match status" value="1"/>
</dbReference>
<dbReference type="PANTHER" id="PTHR43520:SF19">
    <property type="entry name" value="COPPER-TRANSPORTING ATPASE PAA2, CHLOROPLASTIC"/>
    <property type="match status" value="1"/>
</dbReference>
<dbReference type="InterPro" id="IPR023298">
    <property type="entry name" value="ATPase_P-typ_TM_dom_sf"/>
</dbReference>
<dbReference type="Pfam" id="PF00122">
    <property type="entry name" value="E1-E2_ATPase"/>
    <property type="match status" value="1"/>
</dbReference>
<evidence type="ECO:0000256" key="9">
    <source>
        <dbReference type="ARBA" id="ARBA00023136"/>
    </source>
</evidence>
<keyword evidence="8 10" id="KW-1133">Transmembrane helix</keyword>
<evidence type="ECO:0000256" key="8">
    <source>
        <dbReference type="ARBA" id="ARBA00022989"/>
    </source>
</evidence>
<evidence type="ECO:0000313" key="14">
    <source>
        <dbReference type="Proteomes" id="UP000015105"/>
    </source>
</evidence>
<dbReference type="InterPro" id="IPR044492">
    <property type="entry name" value="P_typ_ATPase_HD_dom"/>
</dbReference>
<dbReference type="Gramene" id="AET4Gv20711400.8">
    <property type="protein sequence ID" value="AET4Gv20711400.8"/>
    <property type="gene ID" value="AET4Gv20711400"/>
</dbReference>
<dbReference type="STRING" id="200361.A0A453IWS1"/>
<dbReference type="GO" id="GO:0005507">
    <property type="term" value="F:copper ion binding"/>
    <property type="evidence" value="ECO:0007669"/>
    <property type="project" value="TreeGrafter"/>
</dbReference>
<evidence type="ECO:0000256" key="5">
    <source>
        <dbReference type="ARBA" id="ARBA00022741"/>
    </source>
</evidence>
<keyword evidence="6 10" id="KW-0067">ATP-binding</keyword>
<dbReference type="GO" id="GO:0055070">
    <property type="term" value="P:copper ion homeostasis"/>
    <property type="evidence" value="ECO:0007669"/>
    <property type="project" value="TreeGrafter"/>
</dbReference>
<keyword evidence="14" id="KW-1185">Reference proteome</keyword>
<dbReference type="EnsemblPlants" id="AET4Gv20711400.8">
    <property type="protein sequence ID" value="AET4Gv20711400.8"/>
    <property type="gene ID" value="AET4Gv20711400"/>
</dbReference>
<reference evidence="13" key="5">
    <citation type="journal article" date="2021" name="G3 (Bethesda)">
        <title>Aegilops tauschii genome assembly Aet v5.0 features greater sequence contiguity and improved annotation.</title>
        <authorList>
            <person name="Wang L."/>
            <person name="Zhu T."/>
            <person name="Rodriguez J.C."/>
            <person name="Deal K.R."/>
            <person name="Dubcovsky J."/>
            <person name="McGuire P.E."/>
            <person name="Lux T."/>
            <person name="Spannagl M."/>
            <person name="Mayer K.F.X."/>
            <person name="Baldrich P."/>
            <person name="Meyers B.C."/>
            <person name="Huo N."/>
            <person name="Gu Y.Q."/>
            <person name="Zhou H."/>
            <person name="Devos K.M."/>
            <person name="Bennetzen J.L."/>
            <person name="Unver T."/>
            <person name="Budak H."/>
            <person name="Gulick P.J."/>
            <person name="Galiba G."/>
            <person name="Kalapos B."/>
            <person name="Nelson D.R."/>
            <person name="Li P."/>
            <person name="You F.M."/>
            <person name="Luo M.C."/>
            <person name="Dvorak J."/>
        </authorList>
    </citation>
    <scope>NUCLEOTIDE SEQUENCE [LARGE SCALE GENOMIC DNA]</scope>
    <source>
        <strain evidence="13">cv. AL8/78</strain>
    </source>
</reference>
<dbReference type="FunFam" id="3.40.1110.10:FF:000046">
    <property type="entry name" value="Copper-transporting ATPase PAA2, chloroplastic"/>
    <property type="match status" value="1"/>
</dbReference>
<dbReference type="SFLD" id="SFLDG00002">
    <property type="entry name" value="C1.7:_P-type_atpase_like"/>
    <property type="match status" value="1"/>
</dbReference>
<evidence type="ECO:0000256" key="4">
    <source>
        <dbReference type="ARBA" id="ARBA00022723"/>
    </source>
</evidence>
<dbReference type="InterPro" id="IPR001757">
    <property type="entry name" value="P_typ_ATPase"/>
</dbReference>
<dbReference type="Gene3D" id="2.70.150.10">
    <property type="entry name" value="Calcium-transporting ATPase, cytoplasmic transduction domain A"/>
    <property type="match status" value="1"/>
</dbReference>
<evidence type="ECO:0000313" key="13">
    <source>
        <dbReference type="EnsemblPlants" id="AET4Gv20711400.8"/>
    </source>
</evidence>
<name>A0A453IWS1_AEGTS</name>
<dbReference type="Gene3D" id="3.40.1110.10">
    <property type="entry name" value="Calcium-transporting ATPase, cytoplasmic domain N"/>
    <property type="match status" value="1"/>
</dbReference>
<dbReference type="SUPFAM" id="SSF81660">
    <property type="entry name" value="Metal cation-transporting ATPase, ATP-binding domain N"/>
    <property type="match status" value="1"/>
</dbReference>
<dbReference type="InterPro" id="IPR027256">
    <property type="entry name" value="P-typ_ATPase_IB"/>
</dbReference>
<dbReference type="InterPro" id="IPR018303">
    <property type="entry name" value="ATPase_P-typ_P_site"/>
</dbReference>
<dbReference type="FunFam" id="2.70.150.10:FF:000002">
    <property type="entry name" value="Copper-transporting ATPase 1, putative"/>
    <property type="match status" value="1"/>
</dbReference>
<keyword evidence="4 10" id="KW-0479">Metal-binding</keyword>
<dbReference type="AlphaFoldDB" id="A0A453IWS1"/>
<dbReference type="PROSITE" id="PS00154">
    <property type="entry name" value="ATPASE_E1_E2"/>
    <property type="match status" value="1"/>
</dbReference>
<evidence type="ECO:0000256" key="3">
    <source>
        <dbReference type="ARBA" id="ARBA00022692"/>
    </source>
</evidence>
<reference evidence="14" key="2">
    <citation type="journal article" date="2017" name="Nat. Plants">
        <title>The Aegilops tauschii genome reveals multiple impacts of transposons.</title>
        <authorList>
            <person name="Zhao G."/>
            <person name="Zou C."/>
            <person name="Li K."/>
            <person name="Wang K."/>
            <person name="Li T."/>
            <person name="Gao L."/>
            <person name="Zhang X."/>
            <person name="Wang H."/>
            <person name="Yang Z."/>
            <person name="Liu X."/>
            <person name="Jiang W."/>
            <person name="Mao L."/>
            <person name="Kong X."/>
            <person name="Jiao Y."/>
            <person name="Jia J."/>
        </authorList>
    </citation>
    <scope>NUCLEOTIDE SEQUENCE [LARGE SCALE GENOMIC DNA]</scope>
    <source>
        <strain evidence="14">cv. AL8/78</strain>
    </source>
</reference>
<dbReference type="GO" id="GO:0016887">
    <property type="term" value="F:ATP hydrolysis activity"/>
    <property type="evidence" value="ECO:0007669"/>
    <property type="project" value="InterPro"/>
</dbReference>
<dbReference type="InterPro" id="IPR006121">
    <property type="entry name" value="HMA_dom"/>
</dbReference>
<dbReference type="Gene3D" id="3.40.50.1000">
    <property type="entry name" value="HAD superfamily/HAD-like"/>
    <property type="match status" value="1"/>
</dbReference>
<dbReference type="GO" id="GO:0016020">
    <property type="term" value="C:membrane"/>
    <property type="evidence" value="ECO:0007669"/>
    <property type="project" value="UniProtKB-SubCell"/>
</dbReference>
<dbReference type="Proteomes" id="UP000015105">
    <property type="component" value="Chromosome 4D"/>
</dbReference>
<feature type="compositionally biased region" description="Basic residues" evidence="11">
    <location>
        <begin position="38"/>
        <end position="49"/>
    </location>
</feature>
<feature type="domain" description="HMA" evidence="12">
    <location>
        <begin position="225"/>
        <end position="292"/>
    </location>
</feature>
<dbReference type="NCBIfam" id="TIGR01494">
    <property type="entry name" value="ATPase_P-type"/>
    <property type="match status" value="1"/>
</dbReference>
<dbReference type="PANTHER" id="PTHR43520">
    <property type="entry name" value="ATP7, ISOFORM B"/>
    <property type="match status" value="1"/>
</dbReference>
<feature type="compositionally biased region" description="Low complexity" evidence="11">
    <location>
        <begin position="181"/>
        <end position="190"/>
    </location>
</feature>
<comment type="caution">
    <text evidence="10">Lacks conserved residue(s) required for the propagation of feature annotation.</text>
</comment>